<comment type="caution">
    <text evidence="1">The sequence shown here is derived from an EMBL/GenBank/DDBJ whole genome shotgun (WGS) entry which is preliminary data.</text>
</comment>
<name>A0A0F9MR80_9ZZZZ</name>
<accession>A0A0F9MR80</accession>
<sequence length="55" mass="6487">MKLFKVWSIDDPFGEDIEIVEYVAARSMLEVVENNPEAFKVKQKLDNIRVLNLKY</sequence>
<organism evidence="1">
    <name type="scientific">marine sediment metagenome</name>
    <dbReference type="NCBI Taxonomy" id="412755"/>
    <lineage>
        <taxon>unclassified sequences</taxon>
        <taxon>metagenomes</taxon>
        <taxon>ecological metagenomes</taxon>
    </lineage>
</organism>
<dbReference type="EMBL" id="LAZR01004304">
    <property type="protein sequence ID" value="KKN09825.1"/>
    <property type="molecule type" value="Genomic_DNA"/>
</dbReference>
<proteinExistence type="predicted"/>
<gene>
    <name evidence="1" type="ORF">LCGC14_1042750</name>
</gene>
<protein>
    <submittedName>
        <fullName evidence="1">Uncharacterized protein</fullName>
    </submittedName>
</protein>
<dbReference type="AlphaFoldDB" id="A0A0F9MR80"/>
<reference evidence="1" key="1">
    <citation type="journal article" date="2015" name="Nature">
        <title>Complex archaea that bridge the gap between prokaryotes and eukaryotes.</title>
        <authorList>
            <person name="Spang A."/>
            <person name="Saw J.H."/>
            <person name="Jorgensen S.L."/>
            <person name="Zaremba-Niedzwiedzka K."/>
            <person name="Martijn J."/>
            <person name="Lind A.E."/>
            <person name="van Eijk R."/>
            <person name="Schleper C."/>
            <person name="Guy L."/>
            <person name="Ettema T.J."/>
        </authorList>
    </citation>
    <scope>NUCLEOTIDE SEQUENCE</scope>
</reference>
<evidence type="ECO:0000313" key="1">
    <source>
        <dbReference type="EMBL" id="KKN09825.1"/>
    </source>
</evidence>